<dbReference type="PANTHER" id="PTHR42767:SF1">
    <property type="entry name" value="ENDO-BETA-1,6-GALACTANASE-LIKE DOMAIN-CONTAINING PROTEIN"/>
    <property type="match status" value="1"/>
</dbReference>
<evidence type="ECO:0000313" key="2">
    <source>
        <dbReference type="EMBL" id="CAK5266607.1"/>
    </source>
</evidence>
<name>A0AAD2Q2C3_9AGAR</name>
<dbReference type="GO" id="GO:0004553">
    <property type="term" value="F:hydrolase activity, hydrolyzing O-glycosyl compounds"/>
    <property type="evidence" value="ECO:0007669"/>
    <property type="project" value="InterPro"/>
</dbReference>
<evidence type="ECO:0000313" key="3">
    <source>
        <dbReference type="Proteomes" id="UP001295794"/>
    </source>
</evidence>
<protein>
    <recommendedName>
        <fullName evidence="1">Endo-beta-1,6-galactanase-like domain-containing protein</fullName>
    </recommendedName>
</protein>
<dbReference type="AlphaFoldDB" id="A0AAD2Q2C3"/>
<dbReference type="Pfam" id="PF14587">
    <property type="entry name" value="Glyco_hydr_30_2"/>
    <property type="match status" value="1"/>
</dbReference>
<accession>A0AAD2Q2C3</accession>
<reference evidence="2" key="1">
    <citation type="submission" date="2023-11" db="EMBL/GenBank/DDBJ databases">
        <authorList>
            <person name="De Vega J J."/>
            <person name="De Vega J J."/>
        </authorList>
    </citation>
    <scope>NUCLEOTIDE SEQUENCE</scope>
</reference>
<dbReference type="PANTHER" id="PTHR42767">
    <property type="entry name" value="ENDO-BETA-1,6-GALACTANASE"/>
    <property type="match status" value="1"/>
</dbReference>
<feature type="domain" description="Endo-beta-1,6-galactanase-like" evidence="1">
    <location>
        <begin position="103"/>
        <end position="270"/>
    </location>
</feature>
<dbReference type="EMBL" id="CAVNYO010000110">
    <property type="protein sequence ID" value="CAK5266607.1"/>
    <property type="molecule type" value="Genomic_DNA"/>
</dbReference>
<sequence length="539" mass="58679">MTLERVADDLASLMDIRPLLSSLSELLRTLKRVGLLSTPLLFRLSPGGGNVYLHDQAIEVSATVSQSASQTFLGIGGSGAWWPYDLYNFPEPVRQNLSALLFSPDGLGLTNYRWNVGSGGVDVDSPTRAIETFYRAGAAGGGAGRYDWSADRQGVYFLRKAAEHGVPSLTAFVNSAPAPLTSTGGSCGGAFVNGTGAEFAAFLADVIVHWREDGIPINFVSPMNEPDNDFGPAPCGQEGMRVDANQRAEMISTLYDALDARGLAALVGIIADESATLVRSETEYPIWLPQLIDKVAALVHHTYDFPSDEVYLEFVNHTRAAYPDKPLWMSEICCSLGEADGTGRGWSGGFDPTIKNALMWTTMMFQSLIMAEQPQYDFWTLVSGGIGCSPLSDPECVTTGNADGWTDGLIYYDPDYATNGNYELYLTKHFWTYKHFGNFVKPGTQRRSIAGVSAKWAHRVLVVYEPATSGYSVLAMNPGSTSVDLRLSFPHDLCSTVAYRTSADEDFALIMGAAELDVEDRWSMLLAPGSLTTFRFQHC</sequence>
<keyword evidence="3" id="KW-1185">Reference proteome</keyword>
<dbReference type="SUPFAM" id="SSF51445">
    <property type="entry name" value="(Trans)glycosidases"/>
    <property type="match status" value="1"/>
</dbReference>
<proteinExistence type="predicted"/>
<dbReference type="Proteomes" id="UP001295794">
    <property type="component" value="Unassembled WGS sequence"/>
</dbReference>
<gene>
    <name evidence="2" type="ORF">MYCIT1_LOCUS8477</name>
</gene>
<organism evidence="2 3">
    <name type="scientific">Mycena citricolor</name>
    <dbReference type="NCBI Taxonomy" id="2018698"/>
    <lineage>
        <taxon>Eukaryota</taxon>
        <taxon>Fungi</taxon>
        <taxon>Dikarya</taxon>
        <taxon>Basidiomycota</taxon>
        <taxon>Agaricomycotina</taxon>
        <taxon>Agaricomycetes</taxon>
        <taxon>Agaricomycetidae</taxon>
        <taxon>Agaricales</taxon>
        <taxon>Marasmiineae</taxon>
        <taxon>Mycenaceae</taxon>
        <taxon>Mycena</taxon>
    </lineage>
</organism>
<evidence type="ECO:0000259" key="1">
    <source>
        <dbReference type="Pfam" id="PF14587"/>
    </source>
</evidence>
<dbReference type="InterPro" id="IPR039514">
    <property type="entry name" value="6GAL-like"/>
</dbReference>
<dbReference type="InterPro" id="IPR039743">
    <property type="entry name" value="6GAL/EXGAL"/>
</dbReference>
<comment type="caution">
    <text evidence="2">The sequence shown here is derived from an EMBL/GenBank/DDBJ whole genome shotgun (WGS) entry which is preliminary data.</text>
</comment>
<dbReference type="InterPro" id="IPR017853">
    <property type="entry name" value="GH"/>
</dbReference>
<dbReference type="Gene3D" id="3.20.20.80">
    <property type="entry name" value="Glycosidases"/>
    <property type="match status" value="1"/>
</dbReference>